<evidence type="ECO:0000313" key="15">
    <source>
        <dbReference type="Proteomes" id="UP000237968"/>
    </source>
</evidence>
<dbReference type="CDD" id="cd00158">
    <property type="entry name" value="RHOD"/>
    <property type="match status" value="1"/>
</dbReference>
<dbReference type="GO" id="GO:0008641">
    <property type="term" value="F:ubiquitin-like modifier activating enzyme activity"/>
    <property type="evidence" value="ECO:0007669"/>
    <property type="project" value="InterPro"/>
</dbReference>
<keyword evidence="14" id="KW-0548">Nucleotidyltransferase</keyword>
<proteinExistence type="inferred from homology"/>
<dbReference type="NCBIfam" id="NF006444">
    <property type="entry name" value="PRK08762.1"/>
    <property type="match status" value="1"/>
</dbReference>
<accession>A0A2S9XC86</accession>
<dbReference type="InterPro" id="IPR035985">
    <property type="entry name" value="Ubiquitin-activating_enz"/>
</dbReference>
<dbReference type="NCBIfam" id="NF004281">
    <property type="entry name" value="PRK05690.1"/>
    <property type="match status" value="1"/>
</dbReference>
<dbReference type="SUPFAM" id="SSF52821">
    <property type="entry name" value="Rhodanese/Cell cycle control phosphatase"/>
    <property type="match status" value="1"/>
</dbReference>
<dbReference type="Pfam" id="PF00581">
    <property type="entry name" value="Rhodanese"/>
    <property type="match status" value="1"/>
</dbReference>
<dbReference type="InterPro" id="IPR036873">
    <property type="entry name" value="Rhodanese-like_dom_sf"/>
</dbReference>
<evidence type="ECO:0000256" key="4">
    <source>
        <dbReference type="ARBA" id="ARBA00022840"/>
    </source>
</evidence>
<comment type="caution">
    <text evidence="14">The sequence shown here is derived from an EMBL/GenBank/DDBJ whole genome shotgun (WGS) entry which is preliminary data.</text>
</comment>
<dbReference type="PANTHER" id="PTHR10953">
    <property type="entry name" value="UBIQUITIN-ACTIVATING ENZYME E1"/>
    <property type="match status" value="1"/>
</dbReference>
<dbReference type="PROSITE" id="PS50206">
    <property type="entry name" value="RHODANESE_3"/>
    <property type="match status" value="1"/>
</dbReference>
<dbReference type="SUPFAM" id="SSF69572">
    <property type="entry name" value="Activating enzymes of the ubiquitin-like proteins"/>
    <property type="match status" value="1"/>
</dbReference>
<comment type="function">
    <text evidence="6">Catalyzes the adenylation by ATP of the carboxyl group of the C-terminal glycine of sulfur carrier protein MoaD.</text>
</comment>
<evidence type="ECO:0000256" key="2">
    <source>
        <dbReference type="ARBA" id="ARBA00022679"/>
    </source>
</evidence>
<reference evidence="14 15" key="1">
    <citation type="submission" date="2018-03" db="EMBL/GenBank/DDBJ databases">
        <title>Draft Genome Sequences of the Obligatory Marine Myxobacteria Enhygromyxa salina SWB005.</title>
        <authorList>
            <person name="Poehlein A."/>
            <person name="Moghaddam J.A."/>
            <person name="Harms H."/>
            <person name="Alanjari M."/>
            <person name="Koenig G.M."/>
            <person name="Daniel R."/>
            <person name="Schaeberle T.F."/>
        </authorList>
    </citation>
    <scope>NUCLEOTIDE SEQUENCE [LARGE SCALE GENOMIC DNA]</scope>
    <source>
        <strain evidence="14 15">SWB005</strain>
    </source>
</reference>
<evidence type="ECO:0000256" key="5">
    <source>
        <dbReference type="ARBA" id="ARBA00052218"/>
    </source>
</evidence>
<dbReference type="InterPro" id="IPR000594">
    <property type="entry name" value="ThiF_NAD_FAD-bd"/>
</dbReference>
<dbReference type="GO" id="GO:0005524">
    <property type="term" value="F:ATP binding"/>
    <property type="evidence" value="ECO:0007669"/>
    <property type="project" value="UniProtKB-KW"/>
</dbReference>
<evidence type="ECO:0000256" key="1">
    <source>
        <dbReference type="ARBA" id="ARBA00009919"/>
    </source>
</evidence>
<dbReference type="EMBL" id="PVNK01000281">
    <property type="protein sequence ID" value="PRP90469.1"/>
    <property type="molecule type" value="Genomic_DNA"/>
</dbReference>
<keyword evidence="3" id="KW-0547">Nucleotide-binding</keyword>
<sequence length="393" mass="43244">MTTFNQVLSQVKGDIREVSVEETKARVLDSAADERPVLVDVRERDEYEQGFIPASEWIPRGFLEMKIEDLVPDRDREVIVYCAGGVRSALGARSLAELGYSKVSSMAGGFRAWKNAGYEFERPRILSPDQIKRYSRHIMLPEVGEAGQGKLLDAKVLCLGAGGLGSPSALYLAAAGVGTIGIVDDDVVDESNLQRQVLHNVERLGMSKVESARKTLKALNPDVNVIAIEDRLDSSNVLEIISQYDLIVDGADNFPTRYLLNDASLKLRKPVVHASIFRFEGQVTTFMGRAGDDEGPCYRCLYPDPPPPGMAPSCQEAGVLGVLCGMIGTLQANEALKIILGLGTTLSGRLMVFDALGTKWRTMKLRRDPECRVCSKDPDEIELIDYEEFCNVR</sequence>
<comment type="catalytic activity">
    <reaction evidence="5">
        <text>[molybdopterin-synthase sulfur-carrier protein]-C-terminal Gly-Gly + ATP + H(+) = [molybdopterin-synthase sulfur-carrier protein]-C-terminal Gly-Gly-AMP + diphosphate</text>
        <dbReference type="Rhea" id="RHEA:43616"/>
        <dbReference type="Rhea" id="RHEA-COMP:12159"/>
        <dbReference type="Rhea" id="RHEA-COMP:12202"/>
        <dbReference type="ChEBI" id="CHEBI:15378"/>
        <dbReference type="ChEBI" id="CHEBI:30616"/>
        <dbReference type="ChEBI" id="CHEBI:33019"/>
        <dbReference type="ChEBI" id="CHEBI:90618"/>
        <dbReference type="ChEBI" id="CHEBI:90778"/>
        <dbReference type="EC" id="2.7.7.80"/>
    </reaction>
</comment>
<gene>
    <name evidence="14" type="primary">moeZ</name>
    <name evidence="14" type="ORF">ENSA5_64830</name>
</gene>
<dbReference type="GO" id="GO:0004792">
    <property type="term" value="F:thiosulfate-cyanide sulfurtransferase activity"/>
    <property type="evidence" value="ECO:0007669"/>
    <property type="project" value="TreeGrafter"/>
</dbReference>
<dbReference type="RefSeq" id="WP_106395651.1">
    <property type="nucleotide sequence ID" value="NZ_PVNK01000281.1"/>
</dbReference>
<evidence type="ECO:0000256" key="12">
    <source>
        <dbReference type="ARBA" id="ARBA00078531"/>
    </source>
</evidence>
<dbReference type="FunFam" id="3.40.50.720:FF:000033">
    <property type="entry name" value="Adenylyltransferase and sulfurtransferase MOCS3"/>
    <property type="match status" value="1"/>
</dbReference>
<evidence type="ECO:0000256" key="11">
    <source>
        <dbReference type="ARBA" id="ARBA00075328"/>
    </source>
</evidence>
<dbReference type="Pfam" id="PF00899">
    <property type="entry name" value="ThiF"/>
    <property type="match status" value="1"/>
</dbReference>
<dbReference type="Gene3D" id="3.40.250.10">
    <property type="entry name" value="Rhodanese-like domain"/>
    <property type="match status" value="1"/>
</dbReference>
<evidence type="ECO:0000256" key="9">
    <source>
        <dbReference type="ARBA" id="ARBA00073635"/>
    </source>
</evidence>
<dbReference type="CDD" id="cd00757">
    <property type="entry name" value="ThiF_MoeB_HesA_family"/>
    <property type="match status" value="1"/>
</dbReference>
<dbReference type="Proteomes" id="UP000237968">
    <property type="component" value="Unassembled WGS sequence"/>
</dbReference>
<dbReference type="InterPro" id="IPR001763">
    <property type="entry name" value="Rhodanese-like_dom"/>
</dbReference>
<dbReference type="InterPro" id="IPR045886">
    <property type="entry name" value="ThiF/MoeB/HesA"/>
</dbReference>
<keyword evidence="15" id="KW-1185">Reference proteome</keyword>
<evidence type="ECO:0000256" key="7">
    <source>
        <dbReference type="ARBA" id="ARBA00063809"/>
    </source>
</evidence>
<evidence type="ECO:0000256" key="10">
    <source>
        <dbReference type="ARBA" id="ARBA00075110"/>
    </source>
</evidence>
<feature type="domain" description="Rhodanese" evidence="13">
    <location>
        <begin position="32"/>
        <end position="122"/>
    </location>
</feature>
<dbReference type="PANTHER" id="PTHR10953:SF102">
    <property type="entry name" value="ADENYLYLTRANSFERASE AND SULFURTRANSFERASE MOCS3"/>
    <property type="match status" value="1"/>
</dbReference>
<evidence type="ECO:0000256" key="3">
    <source>
        <dbReference type="ARBA" id="ARBA00022741"/>
    </source>
</evidence>
<name>A0A2S9XC86_9BACT</name>
<keyword evidence="2 14" id="KW-0808">Transferase</keyword>
<evidence type="ECO:0000313" key="14">
    <source>
        <dbReference type="EMBL" id="PRP90469.1"/>
    </source>
</evidence>
<dbReference type="SMART" id="SM00450">
    <property type="entry name" value="RHOD"/>
    <property type="match status" value="1"/>
</dbReference>
<organism evidence="14 15">
    <name type="scientific">Enhygromyxa salina</name>
    <dbReference type="NCBI Taxonomy" id="215803"/>
    <lineage>
        <taxon>Bacteria</taxon>
        <taxon>Pseudomonadati</taxon>
        <taxon>Myxococcota</taxon>
        <taxon>Polyangia</taxon>
        <taxon>Nannocystales</taxon>
        <taxon>Nannocystaceae</taxon>
        <taxon>Enhygromyxa</taxon>
    </lineage>
</organism>
<dbReference type="AlphaFoldDB" id="A0A2S9XC86"/>
<evidence type="ECO:0000256" key="6">
    <source>
        <dbReference type="ARBA" id="ARBA00055169"/>
    </source>
</evidence>
<dbReference type="GO" id="GO:0005829">
    <property type="term" value="C:cytosol"/>
    <property type="evidence" value="ECO:0007669"/>
    <property type="project" value="TreeGrafter"/>
</dbReference>
<comment type="subunit">
    <text evidence="7">Homodimer. Forms a stable heterotetrameric complex of 2 MoeB and 2 MoaD during adenylation of MoaD.</text>
</comment>
<evidence type="ECO:0000259" key="13">
    <source>
        <dbReference type="PROSITE" id="PS50206"/>
    </source>
</evidence>
<dbReference type="GO" id="GO:0061605">
    <property type="term" value="F:molybdopterin-synthase adenylyltransferase activity"/>
    <property type="evidence" value="ECO:0007669"/>
    <property type="project" value="UniProtKB-EC"/>
</dbReference>
<evidence type="ECO:0000256" key="8">
    <source>
        <dbReference type="ARBA" id="ARBA00066884"/>
    </source>
</evidence>
<keyword evidence="4" id="KW-0067">ATP-binding</keyword>
<comment type="similarity">
    <text evidence="1">Belongs to the HesA/MoeB/ThiF family.</text>
</comment>
<dbReference type="GO" id="GO:0008146">
    <property type="term" value="F:sulfotransferase activity"/>
    <property type="evidence" value="ECO:0007669"/>
    <property type="project" value="TreeGrafter"/>
</dbReference>
<dbReference type="Gene3D" id="3.40.50.720">
    <property type="entry name" value="NAD(P)-binding Rossmann-like Domain"/>
    <property type="match status" value="1"/>
</dbReference>
<dbReference type="OrthoDB" id="9804286at2"/>
<dbReference type="EC" id="2.7.7.80" evidence="8"/>
<protein>
    <recommendedName>
        <fullName evidence="9">Molybdopterin-synthase adenylyltransferase</fullName>
        <ecNumber evidence="8">2.7.7.80</ecNumber>
    </recommendedName>
    <alternativeName>
        <fullName evidence="12">MoaD protein adenylase</fullName>
    </alternativeName>
    <alternativeName>
        <fullName evidence="10">Molybdopterin-converting factor subunit 1 adenylase</fullName>
    </alternativeName>
    <alternativeName>
        <fullName evidence="11">Sulfur carrier protein MoaD adenylyltransferase</fullName>
    </alternativeName>
</protein>